<evidence type="ECO:0000313" key="6">
    <source>
        <dbReference type="Proteomes" id="UP000265541"/>
    </source>
</evidence>
<comment type="pathway">
    <text evidence="1 4">Protein modification; protein glycosylation.</text>
</comment>
<dbReference type="UniPathway" id="UPA00378"/>
<dbReference type="OrthoDB" id="2136618at2"/>
<dbReference type="HAMAP" id="MF_01473">
    <property type="entry name" value="GtfB"/>
    <property type="match status" value="1"/>
</dbReference>
<comment type="similarity">
    <text evidence="4">Belongs to the GtfB family.</text>
</comment>
<organism evidence="5 6">
    <name type="scientific">Staphylococcus gallinarum</name>
    <dbReference type="NCBI Taxonomy" id="1293"/>
    <lineage>
        <taxon>Bacteria</taxon>
        <taxon>Bacillati</taxon>
        <taxon>Bacillota</taxon>
        <taxon>Bacilli</taxon>
        <taxon>Bacillales</taxon>
        <taxon>Staphylococcaceae</taxon>
        <taxon>Staphylococcus</taxon>
    </lineage>
</organism>
<dbReference type="InterPro" id="IPR014268">
    <property type="entry name" value="GtfB"/>
</dbReference>
<evidence type="ECO:0000256" key="2">
    <source>
        <dbReference type="ARBA" id="ARBA00022475"/>
    </source>
</evidence>
<dbReference type="RefSeq" id="WP_119486271.1">
    <property type="nucleotide sequence ID" value="NZ_QYJN01000010.1"/>
</dbReference>
<keyword evidence="2 4" id="KW-1003">Cell membrane</keyword>
<dbReference type="GO" id="GO:0005886">
    <property type="term" value="C:plasma membrane"/>
    <property type="evidence" value="ECO:0007669"/>
    <property type="project" value="UniProtKB-SubCell"/>
</dbReference>
<evidence type="ECO:0000256" key="1">
    <source>
        <dbReference type="ARBA" id="ARBA00004922"/>
    </source>
</evidence>
<dbReference type="EMBL" id="QYJN01000010">
    <property type="protein sequence ID" value="RIP32627.1"/>
    <property type="molecule type" value="Genomic_DNA"/>
</dbReference>
<sequence length="440" mass="51507">MINLFEAFDKQTIVLYNSFKFSGMNRQTIVIEADGFLPEDVKTPYEFFAENENLPVKPLFFNQVKTPKFWLIEGNNNDAVIKDTGDIKARIIYKKNYKHRIVERIEWLNKQGHTQYIDYYNKYGYSYAQVVLDPNTHKRILKRYYNTKGEVFLVENFITNDVILNWQGKEYFFHSKIQFVNFYIQVSGLESEQFLINSFSVPAAVMNGLSEPSNDYFYWQGDITNDIIRHMENILSKERRSFSIIVPSDEAFEQLKSSISDKWKNRIYKSGYVYKFLKSNNHSNQVLTLTNSDQIPHLEQIVQAHPHLDFHIAAMTEMSKILMNLNKYTNVKLYPNAKKTEFKALYKKCDIYLDINKGNEILDAVRAAFDYKLLILGYDATAHNKVVTAPTHLFDVEDPDLLINALNEVTQHKDIFDNYLELQLKQANAIDKTVFIESVN</sequence>
<keyword evidence="3 4" id="KW-0472">Membrane</keyword>
<comment type="subcellular location">
    <subcellularLocation>
        <location evidence="4">Cell membrane</location>
        <topology evidence="4">Peripheral membrane protein</topology>
    </subcellularLocation>
</comment>
<evidence type="ECO:0000256" key="3">
    <source>
        <dbReference type="ARBA" id="ARBA00023136"/>
    </source>
</evidence>
<accession>A0A3A0VTN0</accession>
<reference evidence="5 6" key="1">
    <citation type="journal article" date="2016" name="Front. Microbiol.">
        <title>Comprehensive Phylogenetic Analysis of Bovine Non-aureus Staphylococci Species Based on Whole-Genome Sequencing.</title>
        <authorList>
            <person name="Naushad S."/>
            <person name="Barkema H.W."/>
            <person name="Luby C."/>
            <person name="Condas L.A."/>
            <person name="Nobrega D.B."/>
            <person name="Carson D.A."/>
            <person name="De Buck J."/>
        </authorList>
    </citation>
    <scope>NUCLEOTIDE SEQUENCE [LARGE SCALE GENOMIC DNA]</scope>
    <source>
        <strain evidence="5 6">SNUC 4781</strain>
    </source>
</reference>
<dbReference type="NCBIfam" id="TIGR02919">
    <property type="entry name" value="accessory Sec system glycosylation chaperone GtfB"/>
    <property type="match status" value="1"/>
</dbReference>
<dbReference type="GO" id="GO:0031647">
    <property type="term" value="P:regulation of protein stability"/>
    <property type="evidence" value="ECO:0007669"/>
    <property type="project" value="UniProtKB-UniRule"/>
</dbReference>
<proteinExistence type="inferred from homology"/>
<dbReference type="AlphaFoldDB" id="A0A3A0VTN0"/>
<evidence type="ECO:0000256" key="4">
    <source>
        <dbReference type="HAMAP-Rule" id="MF_01473"/>
    </source>
</evidence>
<gene>
    <name evidence="4 5" type="primary">gtfB</name>
    <name evidence="5" type="ORF">BUZ14_13065</name>
</gene>
<comment type="subunit">
    <text evidence="4">Forms a heterotetramer with 2 subunits each of GtfA and GtfB. Part of the accessory SecA2/SecY2 protein translocation apparatus.</text>
</comment>
<comment type="caution">
    <text evidence="5">The sequence shown here is derived from an EMBL/GenBank/DDBJ whole genome shotgun (WGS) entry which is preliminary data.</text>
</comment>
<dbReference type="GO" id="GO:0017122">
    <property type="term" value="C:protein N-acetylglucosaminyltransferase complex"/>
    <property type="evidence" value="ECO:0007669"/>
    <property type="project" value="UniProtKB-UniRule"/>
</dbReference>
<comment type="function">
    <text evidence="4">Required for polymorphic O-glycosylation of the serine-rich repeat protein in this bacteria. A stabilizing protein that is part of the accessory SecA2/SecY2 system specifically required to export serine-rich repeat cell wall proteins usually encoded upstream in the same operon. The GtfA-GtfB complex adds GlcNAc from UDP-GlcNAc to the substrate protein, attaching the first sugar residue. Stabilizes the glycosylation activity of GtfA. Has no N-acetylglucosaminyl transferase activity on its own.</text>
</comment>
<dbReference type="Proteomes" id="UP000265541">
    <property type="component" value="Unassembled WGS sequence"/>
</dbReference>
<name>A0A3A0VTN0_STAGA</name>
<protein>
    <recommendedName>
        <fullName evidence="4">UDP-N-acetylglucosamine--peptide N-acetylglucosaminyltransferase stabilizing protein GtfB</fullName>
    </recommendedName>
    <alternativeName>
        <fullName evidence="4">Glycosyltransferase stabilizing protein GtfB</fullName>
    </alternativeName>
</protein>
<evidence type="ECO:0000313" key="5">
    <source>
        <dbReference type="EMBL" id="RIP32627.1"/>
    </source>
</evidence>